<accession>A0A1H8BE17</accession>
<dbReference type="RefSeq" id="WP_089965035.1">
    <property type="nucleotide sequence ID" value="NZ_FOCQ01000002.1"/>
</dbReference>
<keyword evidence="3" id="KW-0378">Hydrolase</keyword>
<dbReference type="SUPFAM" id="SSF52540">
    <property type="entry name" value="P-loop containing nucleoside triphosphate hydrolases"/>
    <property type="match status" value="1"/>
</dbReference>
<dbReference type="Gene3D" id="3.40.50.300">
    <property type="entry name" value="P-loop containing nucleotide triphosphate hydrolases"/>
    <property type="match status" value="1"/>
</dbReference>
<dbReference type="Proteomes" id="UP000199695">
    <property type="component" value="Unassembled WGS sequence"/>
</dbReference>
<dbReference type="Pfam" id="PF03308">
    <property type="entry name" value="MeaB"/>
    <property type="match status" value="1"/>
</dbReference>
<evidence type="ECO:0000256" key="1">
    <source>
        <dbReference type="ARBA" id="ARBA00009625"/>
    </source>
</evidence>
<keyword evidence="6" id="KW-0418">Kinase</keyword>
<evidence type="ECO:0000313" key="7">
    <source>
        <dbReference type="Proteomes" id="UP000199695"/>
    </source>
</evidence>
<dbReference type="PANTHER" id="PTHR43087:SF1">
    <property type="entry name" value="LAO_AO TRANSPORT SYSTEM ATPASE"/>
    <property type="match status" value="1"/>
</dbReference>
<dbReference type="InterPro" id="IPR027417">
    <property type="entry name" value="P-loop_NTPase"/>
</dbReference>
<proteinExistence type="inferred from homology"/>
<keyword evidence="4" id="KW-0342">GTP-binding</keyword>
<evidence type="ECO:0000256" key="3">
    <source>
        <dbReference type="ARBA" id="ARBA00022801"/>
    </source>
</evidence>
<gene>
    <name evidence="6" type="ORF">SAMN05444955_102140</name>
</gene>
<protein>
    <submittedName>
        <fullName evidence="6">LAO/AO transport system kinase</fullName>
    </submittedName>
</protein>
<reference evidence="6 7" key="1">
    <citation type="submission" date="2016-10" db="EMBL/GenBank/DDBJ databases">
        <authorList>
            <person name="de Groot N.N."/>
        </authorList>
    </citation>
    <scope>NUCLEOTIDE SEQUENCE [LARGE SCALE GENOMIC DNA]</scope>
    <source>
        <strain evidence="6 7">DSM 46701</strain>
    </source>
</reference>
<evidence type="ECO:0000313" key="6">
    <source>
        <dbReference type="EMBL" id="SEM81190.1"/>
    </source>
</evidence>
<keyword evidence="2" id="KW-0547">Nucleotide-binding</keyword>
<keyword evidence="5" id="KW-0143">Chaperone</keyword>
<dbReference type="AlphaFoldDB" id="A0A1H8BE17"/>
<keyword evidence="7" id="KW-1185">Reference proteome</keyword>
<dbReference type="GO" id="GO:0003924">
    <property type="term" value="F:GTPase activity"/>
    <property type="evidence" value="ECO:0007669"/>
    <property type="project" value="InterPro"/>
</dbReference>
<evidence type="ECO:0000256" key="4">
    <source>
        <dbReference type="ARBA" id="ARBA00023134"/>
    </source>
</evidence>
<dbReference type="EMBL" id="FOCQ01000002">
    <property type="protein sequence ID" value="SEM81190.1"/>
    <property type="molecule type" value="Genomic_DNA"/>
</dbReference>
<dbReference type="NCBIfam" id="TIGR00750">
    <property type="entry name" value="lao"/>
    <property type="match status" value="1"/>
</dbReference>
<evidence type="ECO:0000256" key="2">
    <source>
        <dbReference type="ARBA" id="ARBA00022741"/>
    </source>
</evidence>
<comment type="similarity">
    <text evidence="1">Belongs to the SIMIBI class G3E GTPase family. ArgK/MeaB subfamily.</text>
</comment>
<dbReference type="STRING" id="1173111.SAMN05444955_102140"/>
<dbReference type="InterPro" id="IPR052040">
    <property type="entry name" value="GTPase/Isobutyryl-CoA_mutase"/>
</dbReference>
<keyword evidence="6" id="KW-0808">Transferase</keyword>
<dbReference type="CDD" id="cd03114">
    <property type="entry name" value="MMAA-like"/>
    <property type="match status" value="1"/>
</dbReference>
<dbReference type="GO" id="GO:0016301">
    <property type="term" value="F:kinase activity"/>
    <property type="evidence" value="ECO:0007669"/>
    <property type="project" value="UniProtKB-KW"/>
</dbReference>
<organism evidence="6 7">
    <name type="scientific">Lihuaxuella thermophila</name>
    <dbReference type="NCBI Taxonomy" id="1173111"/>
    <lineage>
        <taxon>Bacteria</taxon>
        <taxon>Bacillati</taxon>
        <taxon>Bacillota</taxon>
        <taxon>Bacilli</taxon>
        <taxon>Bacillales</taxon>
        <taxon>Thermoactinomycetaceae</taxon>
        <taxon>Lihuaxuella</taxon>
    </lineage>
</organism>
<dbReference type="InterPro" id="IPR005129">
    <property type="entry name" value="GTPase_ArgK"/>
</dbReference>
<dbReference type="OrthoDB" id="9778292at2"/>
<evidence type="ECO:0000256" key="5">
    <source>
        <dbReference type="ARBA" id="ARBA00023186"/>
    </source>
</evidence>
<dbReference type="GO" id="GO:0005525">
    <property type="term" value="F:GTP binding"/>
    <property type="evidence" value="ECO:0007669"/>
    <property type="project" value="UniProtKB-KW"/>
</dbReference>
<name>A0A1H8BE17_9BACL</name>
<dbReference type="PANTHER" id="PTHR43087">
    <property type="entry name" value="LYSINE/ARGININE/ORNITHINE TRANSPORT SYSTEM KINASE"/>
    <property type="match status" value="1"/>
</dbReference>
<sequence length="318" mass="35604">MDDWLQSIQNKDKRHIARLISRIENGDPQKIKILEELYPFTGNAYLIGLTGPPGAGKSSLLDGLIRHLRDERLTVGVIAVDPTSPFTGGAILGDRVRMTKHALDEGVFIRSMGSRGSLGGLSRATKEAVRVLDAAGFDVILIETVGVGQAELDIMHIADTVALVLNPGAGDVVQVFKAGIMEIADLFVINKSDRPGARRLAAEIEELLDLAKHGHAWRPPILHTIGTKSEGIEDLWREMTRHRDYLQACGEWSGRRERNLEQEVREVMEDLVRRRLEEELNLPEFKQELERVAQRKKDPYQVAREWLERVLGRTGGEC</sequence>